<proteinExistence type="predicted"/>
<gene>
    <name evidence="2" type="ORF">AMAG_18093</name>
</gene>
<feature type="compositionally biased region" description="Basic and acidic residues" evidence="1">
    <location>
        <begin position="300"/>
        <end position="309"/>
    </location>
</feature>
<feature type="compositionally biased region" description="Pro residues" evidence="1">
    <location>
        <begin position="336"/>
        <end position="352"/>
    </location>
</feature>
<dbReference type="OrthoDB" id="19806at2759"/>
<dbReference type="VEuPathDB" id="FungiDB:AMAG_18093"/>
<feature type="compositionally biased region" description="Low complexity" evidence="1">
    <location>
        <begin position="479"/>
        <end position="514"/>
    </location>
</feature>
<evidence type="ECO:0000256" key="1">
    <source>
        <dbReference type="SAM" id="MobiDB-lite"/>
    </source>
</evidence>
<reference evidence="3" key="2">
    <citation type="submission" date="2009-11" db="EMBL/GenBank/DDBJ databases">
        <title>The Genome Sequence of Allomyces macrogynus strain ATCC 38327.</title>
        <authorList>
            <consortium name="The Broad Institute Genome Sequencing Platform"/>
            <person name="Russ C."/>
            <person name="Cuomo C."/>
            <person name="Shea T."/>
            <person name="Young S.K."/>
            <person name="Zeng Q."/>
            <person name="Koehrsen M."/>
            <person name="Haas B."/>
            <person name="Borodovsky M."/>
            <person name="Guigo R."/>
            <person name="Alvarado L."/>
            <person name="Berlin A."/>
            <person name="Borenstein D."/>
            <person name="Chen Z."/>
            <person name="Engels R."/>
            <person name="Freedman E."/>
            <person name="Gellesch M."/>
            <person name="Goldberg J."/>
            <person name="Griggs A."/>
            <person name="Gujja S."/>
            <person name="Heiman D."/>
            <person name="Hepburn T."/>
            <person name="Howarth C."/>
            <person name="Jen D."/>
            <person name="Larson L."/>
            <person name="Lewis B."/>
            <person name="Mehta T."/>
            <person name="Park D."/>
            <person name="Pearson M."/>
            <person name="Roberts A."/>
            <person name="Saif S."/>
            <person name="Shenoy N."/>
            <person name="Sisk P."/>
            <person name="Stolte C."/>
            <person name="Sykes S."/>
            <person name="Walk T."/>
            <person name="White J."/>
            <person name="Yandava C."/>
            <person name="Burger G."/>
            <person name="Gray M.W."/>
            <person name="Holland P.W.H."/>
            <person name="King N."/>
            <person name="Lang F.B.F."/>
            <person name="Roger A.J."/>
            <person name="Ruiz-Trillo I."/>
            <person name="Lander E."/>
            <person name="Nusbaum C."/>
        </authorList>
    </citation>
    <scope>NUCLEOTIDE SEQUENCE [LARGE SCALE GENOMIC DNA]</scope>
    <source>
        <strain evidence="3">ATCC 38327</strain>
    </source>
</reference>
<dbReference type="GO" id="GO:0070822">
    <property type="term" value="C:Sin3-type complex"/>
    <property type="evidence" value="ECO:0007669"/>
    <property type="project" value="TreeGrafter"/>
</dbReference>
<protein>
    <submittedName>
        <fullName evidence="2">Uncharacterized protein</fullName>
    </submittedName>
</protein>
<name>A0A0L0S9L0_ALLM3</name>
<feature type="region of interest" description="Disordered" evidence="1">
    <location>
        <begin position="1"/>
        <end position="22"/>
    </location>
</feature>
<evidence type="ECO:0000313" key="3">
    <source>
        <dbReference type="Proteomes" id="UP000054350"/>
    </source>
</evidence>
<evidence type="ECO:0000313" key="2">
    <source>
        <dbReference type="EMBL" id="KNE59080.1"/>
    </source>
</evidence>
<sequence>MTVMGEFGEHEARGGQAGRGWRPPTDAQTEKLFQSFKLARNPKLALNAVVTELVAVVQCALILLGLLPHEFDVDGCLCDATLDALRAVKDGAVLSPFPGSDMVPSPGTTSAAMGGSAGPSTPAGGSTEPATVVCDLPAVMTCLIRVITLRTKLSFVVNQVTKDPFSNPTQFQKNIASFQRSKDLPITKCLDPSTVAALDGALFQASTTPGRVGKLFRARLDQVRTAITLDNFLSLTSQVDRTRALWHGSAKRGTHDAEVEGLLQGGKEFATSLLKKSAAGGSTSRHHHHQRHASNEGDETDRAGTERRKSVTPAATPVVGRSARPSASAGPMSPGTAPPPMSPSDSAVPPPSSSSSDEFEPWKKGKEIASFLLNVGRQQQQQGASARDDDVPTDASVPRIELPPASTSASGKGSKKDASSRGRKSRARSPAPPVDLALLAAPTPQLMVAPIDLLAPPPQPVSRSPSGWGRRAGRRRRQSSNGNSAAAAEAVAALAAAAAAAAAAPTSPAAPTAPQLTSWMFGSQPRNATSRAVPVLNTI</sequence>
<feature type="region of interest" description="Disordered" evidence="1">
    <location>
        <begin position="276"/>
        <end position="438"/>
    </location>
</feature>
<dbReference type="Proteomes" id="UP000054350">
    <property type="component" value="Unassembled WGS sequence"/>
</dbReference>
<dbReference type="AlphaFoldDB" id="A0A0L0S9L0"/>
<dbReference type="STRING" id="578462.A0A0L0S9L0"/>
<dbReference type="EMBL" id="GG745334">
    <property type="protein sequence ID" value="KNE59080.1"/>
    <property type="molecule type" value="Genomic_DNA"/>
</dbReference>
<keyword evidence="3" id="KW-1185">Reference proteome</keyword>
<dbReference type="PANTHER" id="PTHR31011">
    <property type="entry name" value="PROTEIN STB2-RELATED"/>
    <property type="match status" value="1"/>
</dbReference>
<feature type="region of interest" description="Disordered" evidence="1">
    <location>
        <begin position="450"/>
        <end position="522"/>
    </location>
</feature>
<organism evidence="2 3">
    <name type="scientific">Allomyces macrogynus (strain ATCC 38327)</name>
    <name type="common">Allomyces javanicus var. macrogynus</name>
    <dbReference type="NCBI Taxonomy" id="578462"/>
    <lineage>
        <taxon>Eukaryota</taxon>
        <taxon>Fungi</taxon>
        <taxon>Fungi incertae sedis</taxon>
        <taxon>Blastocladiomycota</taxon>
        <taxon>Blastocladiomycetes</taxon>
        <taxon>Blastocladiales</taxon>
        <taxon>Blastocladiaceae</taxon>
        <taxon>Allomyces</taxon>
    </lineage>
</organism>
<dbReference type="InterPro" id="IPR038919">
    <property type="entry name" value="STB2/STB2"/>
</dbReference>
<accession>A0A0L0S9L0</accession>
<feature type="compositionally biased region" description="Low complexity" evidence="1">
    <location>
        <begin position="403"/>
        <end position="412"/>
    </location>
</feature>
<feature type="compositionally biased region" description="Low complexity" evidence="1">
    <location>
        <begin position="105"/>
        <end position="127"/>
    </location>
</feature>
<reference evidence="2 3" key="1">
    <citation type="submission" date="2009-11" db="EMBL/GenBank/DDBJ databases">
        <title>Annotation of Allomyces macrogynus ATCC 38327.</title>
        <authorList>
            <consortium name="The Broad Institute Genome Sequencing Platform"/>
            <person name="Russ C."/>
            <person name="Cuomo C."/>
            <person name="Burger G."/>
            <person name="Gray M.W."/>
            <person name="Holland P.W.H."/>
            <person name="King N."/>
            <person name="Lang F.B.F."/>
            <person name="Roger A.J."/>
            <person name="Ruiz-Trillo I."/>
            <person name="Young S.K."/>
            <person name="Zeng Q."/>
            <person name="Gargeya S."/>
            <person name="Fitzgerald M."/>
            <person name="Haas B."/>
            <person name="Abouelleil A."/>
            <person name="Alvarado L."/>
            <person name="Arachchi H.M."/>
            <person name="Berlin A."/>
            <person name="Chapman S.B."/>
            <person name="Gearin G."/>
            <person name="Goldberg J."/>
            <person name="Griggs A."/>
            <person name="Gujja S."/>
            <person name="Hansen M."/>
            <person name="Heiman D."/>
            <person name="Howarth C."/>
            <person name="Larimer J."/>
            <person name="Lui A."/>
            <person name="MacDonald P.J.P."/>
            <person name="McCowen C."/>
            <person name="Montmayeur A."/>
            <person name="Murphy C."/>
            <person name="Neiman D."/>
            <person name="Pearson M."/>
            <person name="Priest M."/>
            <person name="Roberts A."/>
            <person name="Saif S."/>
            <person name="Shea T."/>
            <person name="Sisk P."/>
            <person name="Stolte C."/>
            <person name="Sykes S."/>
            <person name="Wortman J."/>
            <person name="Nusbaum C."/>
            <person name="Birren B."/>
        </authorList>
    </citation>
    <scope>NUCLEOTIDE SEQUENCE [LARGE SCALE GENOMIC DNA]</scope>
    <source>
        <strain evidence="2 3">ATCC 38327</strain>
    </source>
</reference>
<dbReference type="PANTHER" id="PTHR31011:SF2">
    <property type="entry name" value="PROTEIN STB2-RELATED"/>
    <property type="match status" value="1"/>
</dbReference>
<feature type="region of interest" description="Disordered" evidence="1">
    <location>
        <begin position="98"/>
        <end position="127"/>
    </location>
</feature>